<dbReference type="GO" id="GO:0016787">
    <property type="term" value="F:hydrolase activity"/>
    <property type="evidence" value="ECO:0007669"/>
    <property type="project" value="InterPro"/>
</dbReference>
<dbReference type="Gene3D" id="2.40.50.140">
    <property type="entry name" value="Nucleic acid-binding proteins"/>
    <property type="match status" value="2"/>
</dbReference>
<dbReference type="InterPro" id="IPR029044">
    <property type="entry name" value="Nucleotide-diphossugar_trans"/>
</dbReference>
<comment type="caution">
    <text evidence="4">The sequence shown here is derived from an EMBL/GenBank/DDBJ whole genome shotgun (WGS) entry which is preliminary data.</text>
</comment>
<dbReference type="CDD" id="cd02325">
    <property type="entry name" value="R3H"/>
    <property type="match status" value="1"/>
</dbReference>
<proteinExistence type="predicted"/>
<keyword evidence="5" id="KW-1185">Reference proteome</keyword>
<dbReference type="Pfam" id="PF01501">
    <property type="entry name" value="Glyco_transf_8"/>
    <property type="match status" value="1"/>
</dbReference>
<dbReference type="SUPFAM" id="SSF53448">
    <property type="entry name" value="Nucleotide-diphospho-sugar transferases"/>
    <property type="match status" value="1"/>
</dbReference>
<dbReference type="Proteomes" id="UP000601435">
    <property type="component" value="Unassembled WGS sequence"/>
</dbReference>
<dbReference type="PROSITE" id="PS51857">
    <property type="entry name" value="CSD_2"/>
    <property type="match status" value="1"/>
</dbReference>
<dbReference type="Pfam" id="PF00313">
    <property type="entry name" value="CSD"/>
    <property type="match status" value="1"/>
</dbReference>
<feature type="domain" description="R3H" evidence="2">
    <location>
        <begin position="1335"/>
        <end position="1397"/>
    </location>
</feature>
<feature type="domain" description="CSD" evidence="3">
    <location>
        <begin position="1161"/>
        <end position="1233"/>
    </location>
</feature>
<feature type="region of interest" description="Disordered" evidence="1">
    <location>
        <begin position="444"/>
        <end position="465"/>
    </location>
</feature>
<evidence type="ECO:0000313" key="4">
    <source>
        <dbReference type="EMBL" id="CAE7718485.1"/>
    </source>
</evidence>
<organism evidence="4 5">
    <name type="scientific">Symbiodinium necroappetens</name>
    <dbReference type="NCBI Taxonomy" id="1628268"/>
    <lineage>
        <taxon>Eukaryota</taxon>
        <taxon>Sar</taxon>
        <taxon>Alveolata</taxon>
        <taxon>Dinophyceae</taxon>
        <taxon>Suessiales</taxon>
        <taxon>Symbiodiniaceae</taxon>
        <taxon>Symbiodinium</taxon>
    </lineage>
</organism>
<dbReference type="InterPro" id="IPR011129">
    <property type="entry name" value="CSD"/>
</dbReference>
<dbReference type="GO" id="GO:0003676">
    <property type="term" value="F:nucleic acid binding"/>
    <property type="evidence" value="ECO:0007669"/>
    <property type="project" value="UniProtKB-UniRule"/>
</dbReference>
<dbReference type="InterPro" id="IPR004843">
    <property type="entry name" value="Calcineurin-like_PHP"/>
</dbReference>
<dbReference type="Pfam" id="PF00149">
    <property type="entry name" value="Metallophos"/>
    <property type="match status" value="1"/>
</dbReference>
<dbReference type="InterPro" id="IPR002059">
    <property type="entry name" value="CSP_DNA-bd"/>
</dbReference>
<dbReference type="Gene3D" id="3.30.1370.50">
    <property type="entry name" value="R3H-like domain"/>
    <property type="match status" value="1"/>
</dbReference>
<dbReference type="SUPFAM" id="SSF50249">
    <property type="entry name" value="Nucleic acid-binding proteins"/>
    <property type="match status" value="2"/>
</dbReference>
<dbReference type="Pfam" id="PF01424">
    <property type="entry name" value="R3H"/>
    <property type="match status" value="1"/>
</dbReference>
<dbReference type="InterPro" id="IPR050587">
    <property type="entry name" value="GNT1/Glycosyltrans_8"/>
</dbReference>
<dbReference type="Gene3D" id="3.60.21.10">
    <property type="match status" value="1"/>
</dbReference>
<dbReference type="SMART" id="SM00393">
    <property type="entry name" value="R3H"/>
    <property type="match status" value="1"/>
</dbReference>
<sequence length="1478" mass="164177">MVSVSPLQCFQNAFGEPAVRGLRDVFKHKACSTAFNASKLQHFLSLGEMSPQVAPCKPRPETERDDILDFLAKMALHAPEVWFSVITGLECPQDAKNDWANIGVAFDASSRLRRAGIEYYHALLANNRHEGETGGLPLCYFDRLAADARVDCTTKQVLSRPKSSHVRVVAVSDTHLLHDSLEIPDGDLLVHAGDLSYEESRSKDARDVDNKWDEFNGDFRRFLEWFKSSELDAARALRWLGTVSEFEHRVLVGGNHDYVLERIGNANAIELCQNFNIHYLCTTADPEELRFRNGSSVAVWGSGVSAASKLGQGRAVRSGNLAFQLEVDSGEAEFREMTAKLPAGSVDVMITHGPPCGALYGASGKTFPSCINDLISRLRPKLFICGHAHNPDNMKAGQKAVDLGEGVLGINAACTGTWNQLLGMPFVVDIPTACRDNVTQSAGRREASEWLPPAAPPGKQSRTPHEAKWGTALRHYAVVYGVALSQALGSLVFATSAVQLLASSCTHPTVCAGMDAKSWLGVWYWAHNGCKPNGSITLKVEEDGQRTLQTTFSSGVGTWWPHDQQASSIELEWQSKAGSLVRHTLKANPTEIGGIGAGHSFRVVACHRPSCSTSGVMEADGKEGLSWVPDSRTIRTCGWRKRPGTSATALRVSSELTSAKKYLSHETPPNSGFFDSLCPNCRRPLNIALGCGELLTVTSPLTEAKRYECKEEAEGYCSPCPSCRRPISISKVSAPLPGQVPFFHRPSVGTWLQPRPGKALASKRSRCAYATLLYGTSVEYVRDARVLGFSLRKSGTPHDLVLLHTSDVPEKHLEILGRLWTLRPVDRIDAASTLFTPHSRFRGVFTKLHAWGLIEYERVLLLDLDLLVQENVDSLFELQPPAAMWAAGGQVHGRHIVAPPPFKGYHKVEPWGKAGCVQFSVVLLFALEGGQVNAGVILLEPNLTDFGHMRQEVECREHPEHIVTTSPEQDYLTRFFWHTPHWTHIDVSYNFQLHHLALRLPDSQKECERRLLRFEDIRILHFSAHPKPSQREPDVSVEAFVEQAMANYEGVQIYVHHDPEAIERRNRSGKFPKLELRTMGSGPEAVTKLFEESRALGEEGESTEGEKRLFKEATVSPAEFQRVREVCLRSFQAWSEVEKQCKECFGAPSLLESFPAKLGSQLQGTCVEWDRGRGLGWIRPDDGSKLIFVHFNGLVDCRGMGRTGRAQLEEGQLVSFSVGEDDKGRRTAVDVRASAAAIDARPLAEEGREERSQPALEERVRGKCTAWYVQKKYGFVSYVDGCQEKKVFLHQSHLLVDAKDSKGVPALKVGQPVQFTPAKEEKAPEKLRAVFATCTEDDNELVCEVQAFAASDARTKSFPPGTPWQRRLLHQVARDMGFFTRSEGEEPHRSVRISRTEELSPSDSEQKVLRLQARIQEVEEMQGQSDWHFLLGDLTGNEREQLNDFCKLRGLLLCRREAQNAKQCQHFVCKEPAAVLLT</sequence>
<evidence type="ECO:0000259" key="2">
    <source>
        <dbReference type="PROSITE" id="PS51061"/>
    </source>
</evidence>
<dbReference type="InterPro" id="IPR002495">
    <property type="entry name" value="Glyco_trans_8"/>
</dbReference>
<dbReference type="PROSITE" id="PS51061">
    <property type="entry name" value="R3H"/>
    <property type="match status" value="1"/>
</dbReference>
<evidence type="ECO:0000259" key="3">
    <source>
        <dbReference type="PROSITE" id="PS51857"/>
    </source>
</evidence>
<dbReference type="InterPro" id="IPR029052">
    <property type="entry name" value="Metallo-depent_PP-like"/>
</dbReference>
<dbReference type="PANTHER" id="PTHR11183">
    <property type="entry name" value="GLYCOGENIN SUBFAMILY MEMBER"/>
    <property type="match status" value="1"/>
</dbReference>
<dbReference type="InterPro" id="IPR012340">
    <property type="entry name" value="NA-bd_OB-fold"/>
</dbReference>
<dbReference type="InterPro" id="IPR036867">
    <property type="entry name" value="R3H_dom_sf"/>
</dbReference>
<reference evidence="4" key="1">
    <citation type="submission" date="2021-02" db="EMBL/GenBank/DDBJ databases">
        <authorList>
            <person name="Dougan E. K."/>
            <person name="Rhodes N."/>
            <person name="Thang M."/>
            <person name="Chan C."/>
        </authorList>
    </citation>
    <scope>NUCLEOTIDE SEQUENCE</scope>
</reference>
<dbReference type="InterPro" id="IPR001374">
    <property type="entry name" value="R3H_dom"/>
</dbReference>
<evidence type="ECO:0000256" key="1">
    <source>
        <dbReference type="SAM" id="MobiDB-lite"/>
    </source>
</evidence>
<dbReference type="EMBL" id="CAJNJA010036275">
    <property type="protein sequence ID" value="CAE7718485.1"/>
    <property type="molecule type" value="Genomic_DNA"/>
</dbReference>
<accession>A0A812X5A8</accession>
<gene>
    <name evidence="4" type="ORF">SNEC2469_LOCUS20713</name>
</gene>
<protein>
    <submittedName>
        <fullName evidence="4">Uncharacterized protein</fullName>
    </submittedName>
</protein>
<dbReference type="Gene3D" id="3.90.550.10">
    <property type="entry name" value="Spore Coat Polysaccharide Biosynthesis Protein SpsA, Chain A"/>
    <property type="match status" value="1"/>
</dbReference>
<dbReference type="GO" id="GO:0016757">
    <property type="term" value="F:glycosyltransferase activity"/>
    <property type="evidence" value="ECO:0007669"/>
    <property type="project" value="InterPro"/>
</dbReference>
<name>A0A812X5A8_9DINO</name>
<dbReference type="SUPFAM" id="SSF82708">
    <property type="entry name" value="R3H domain"/>
    <property type="match status" value="1"/>
</dbReference>
<dbReference type="OrthoDB" id="2014201at2759"/>
<dbReference type="SUPFAM" id="SSF56300">
    <property type="entry name" value="Metallo-dependent phosphatases"/>
    <property type="match status" value="1"/>
</dbReference>
<dbReference type="SMART" id="SM00357">
    <property type="entry name" value="CSP"/>
    <property type="match status" value="2"/>
</dbReference>
<evidence type="ECO:0000313" key="5">
    <source>
        <dbReference type="Proteomes" id="UP000601435"/>
    </source>
</evidence>